<evidence type="ECO:0000313" key="2">
    <source>
        <dbReference type="Proteomes" id="UP000321832"/>
    </source>
</evidence>
<proteinExistence type="predicted"/>
<name>A0A5C6U268_9BURK</name>
<keyword evidence="2" id="KW-1185">Reference proteome</keyword>
<organism evidence="1 2">
    <name type="scientific">Piscinibacter aquaticus</name>
    <dbReference type="NCBI Taxonomy" id="392597"/>
    <lineage>
        <taxon>Bacteria</taxon>
        <taxon>Pseudomonadati</taxon>
        <taxon>Pseudomonadota</taxon>
        <taxon>Betaproteobacteria</taxon>
        <taxon>Burkholderiales</taxon>
        <taxon>Sphaerotilaceae</taxon>
        <taxon>Piscinibacter</taxon>
    </lineage>
</organism>
<dbReference type="EMBL" id="VOPW01000001">
    <property type="protein sequence ID" value="TXC66997.1"/>
    <property type="molecule type" value="Genomic_DNA"/>
</dbReference>
<dbReference type="Proteomes" id="UP000321832">
    <property type="component" value="Unassembled WGS sequence"/>
</dbReference>
<gene>
    <name evidence="1" type="ORF">FSC37_18205</name>
</gene>
<reference evidence="1 2" key="1">
    <citation type="submission" date="2019-08" db="EMBL/GenBank/DDBJ databases">
        <authorList>
            <person name="Khan S.A."/>
            <person name="Jeon C.O."/>
            <person name="Jeong S.E."/>
        </authorList>
    </citation>
    <scope>NUCLEOTIDE SEQUENCE [LARGE SCALE GENOMIC DNA]</scope>
    <source>
        <strain evidence="2">IMCC1728</strain>
    </source>
</reference>
<dbReference type="AlphaFoldDB" id="A0A5C6U268"/>
<sequence>MDLRLPITIIDELSDDEIHAQGELDLASGEIRNVRYEDYDVATEGVPASRKDYEFSVGILRNGQREVEFRVEADALGGKYSVTPSELLELKGRAAKLFTQAPGAR</sequence>
<protein>
    <submittedName>
        <fullName evidence="1">Uncharacterized protein</fullName>
    </submittedName>
</protein>
<comment type="caution">
    <text evidence="1">The sequence shown here is derived from an EMBL/GenBank/DDBJ whole genome shotgun (WGS) entry which is preliminary data.</text>
</comment>
<evidence type="ECO:0000313" key="1">
    <source>
        <dbReference type="EMBL" id="TXC66997.1"/>
    </source>
</evidence>
<accession>A0A5C6U268</accession>